<keyword evidence="1 3" id="KW-0378">Hydrolase</keyword>
<dbReference type="AlphaFoldDB" id="C5T5C1"/>
<dbReference type="GO" id="GO:0016787">
    <property type="term" value="F:hydrolase activity"/>
    <property type="evidence" value="ECO:0007669"/>
    <property type="project" value="UniProtKB-KW"/>
</dbReference>
<dbReference type="EMBL" id="ACQT01000061">
    <property type="protein sequence ID" value="EER60345.1"/>
    <property type="molecule type" value="Genomic_DNA"/>
</dbReference>
<gene>
    <name evidence="3" type="ORF">AcdelDRAFT_2101</name>
</gene>
<evidence type="ECO:0000313" key="4">
    <source>
        <dbReference type="Proteomes" id="UP000003856"/>
    </source>
</evidence>
<accession>C5T5C1</accession>
<dbReference type="SUPFAM" id="SSF52499">
    <property type="entry name" value="Isochorismatase-like hydrolases"/>
    <property type="match status" value="1"/>
</dbReference>
<dbReference type="PANTHER" id="PTHR43540:SF6">
    <property type="entry name" value="ISOCHORISMATASE-LIKE DOMAIN-CONTAINING PROTEIN"/>
    <property type="match status" value="1"/>
</dbReference>
<reference evidence="3 4" key="1">
    <citation type="submission" date="2009-05" db="EMBL/GenBank/DDBJ databases">
        <title>The draft genome of Acidovorax delafieldii 2AN.</title>
        <authorList>
            <consortium name="US DOE Joint Genome Institute (JGI-PGF)"/>
            <person name="Lucas S."/>
            <person name="Copeland A."/>
            <person name="Lapidus A."/>
            <person name="Glavina del Rio T."/>
            <person name="Tice H."/>
            <person name="Bruce D."/>
            <person name="Goodwin L."/>
            <person name="Pitluck S."/>
            <person name="Larimer F."/>
            <person name="Land M.L."/>
            <person name="Hauser L."/>
            <person name="Shelobolina E.S."/>
            <person name="Picardal F."/>
            <person name="Roden E."/>
            <person name="Emerson D."/>
        </authorList>
    </citation>
    <scope>NUCLEOTIDE SEQUENCE [LARGE SCALE GENOMIC DNA]</scope>
    <source>
        <strain evidence="3 4">2AN</strain>
    </source>
</reference>
<proteinExistence type="predicted"/>
<evidence type="ECO:0000256" key="1">
    <source>
        <dbReference type="ARBA" id="ARBA00022801"/>
    </source>
</evidence>
<name>C5T5C1_ACIDE</name>
<feature type="domain" description="Isochorismatase-like" evidence="2">
    <location>
        <begin position="13"/>
        <end position="102"/>
    </location>
</feature>
<dbReference type="InterPro" id="IPR050272">
    <property type="entry name" value="Isochorismatase-like_hydrls"/>
</dbReference>
<dbReference type="RefSeq" id="WP_005796288.1">
    <property type="nucleotide sequence ID" value="NZ_ACQT01000061.1"/>
</dbReference>
<keyword evidence="4" id="KW-1185">Reference proteome</keyword>
<protein>
    <submittedName>
        <fullName evidence="3">Isochorismatase hydrolase</fullName>
    </submittedName>
</protein>
<dbReference type="CDD" id="cd00431">
    <property type="entry name" value="cysteine_hydrolases"/>
    <property type="match status" value="1"/>
</dbReference>
<sequence length="112" mass="12121">MLAAHQALPGTRGEIASMLAPVDCDLTILKPLHSAFHATPLEYLLREHGAREANVVGLATDMCVHLTAMDAYMRGFKVWVPRDCTAAEDGASKDAALRQMSQVLKCSIRKSG</sequence>
<dbReference type="InterPro" id="IPR000868">
    <property type="entry name" value="Isochorismatase-like_dom"/>
</dbReference>
<dbReference type="Pfam" id="PF00857">
    <property type="entry name" value="Isochorismatase"/>
    <property type="match status" value="1"/>
</dbReference>
<dbReference type="Gene3D" id="3.40.50.850">
    <property type="entry name" value="Isochorismatase-like"/>
    <property type="match status" value="1"/>
</dbReference>
<comment type="caution">
    <text evidence="3">The sequence shown here is derived from an EMBL/GenBank/DDBJ whole genome shotgun (WGS) entry which is preliminary data.</text>
</comment>
<organism evidence="3 4">
    <name type="scientific">Acidovorax delafieldii 2AN</name>
    <dbReference type="NCBI Taxonomy" id="573060"/>
    <lineage>
        <taxon>Bacteria</taxon>
        <taxon>Pseudomonadati</taxon>
        <taxon>Pseudomonadota</taxon>
        <taxon>Betaproteobacteria</taxon>
        <taxon>Burkholderiales</taxon>
        <taxon>Comamonadaceae</taxon>
        <taxon>Acidovorax</taxon>
    </lineage>
</organism>
<evidence type="ECO:0000259" key="2">
    <source>
        <dbReference type="Pfam" id="PF00857"/>
    </source>
</evidence>
<dbReference type="InterPro" id="IPR036380">
    <property type="entry name" value="Isochorismatase-like_sf"/>
</dbReference>
<dbReference type="Proteomes" id="UP000003856">
    <property type="component" value="Unassembled WGS sequence"/>
</dbReference>
<dbReference type="PANTHER" id="PTHR43540">
    <property type="entry name" value="PEROXYUREIDOACRYLATE/UREIDOACRYLATE AMIDOHYDROLASE-RELATED"/>
    <property type="match status" value="1"/>
</dbReference>
<evidence type="ECO:0000313" key="3">
    <source>
        <dbReference type="EMBL" id="EER60345.1"/>
    </source>
</evidence>
<dbReference type="PATRIC" id="fig|573060.9.peg.3035"/>